<organism evidence="4 5">
    <name type="scientific">Brevibacillus fluminis</name>
    <dbReference type="NCBI Taxonomy" id="511487"/>
    <lineage>
        <taxon>Bacteria</taxon>
        <taxon>Bacillati</taxon>
        <taxon>Bacillota</taxon>
        <taxon>Bacilli</taxon>
        <taxon>Bacillales</taxon>
        <taxon>Paenibacillaceae</taxon>
        <taxon>Brevibacillus</taxon>
    </lineage>
</organism>
<evidence type="ECO:0000259" key="3">
    <source>
        <dbReference type="PROSITE" id="PS50977"/>
    </source>
</evidence>
<comment type="caution">
    <text evidence="4">The sequence shown here is derived from an EMBL/GenBank/DDBJ whole genome shotgun (WGS) entry which is preliminary data.</text>
</comment>
<proteinExistence type="predicted"/>
<dbReference type="Gene3D" id="1.10.357.10">
    <property type="entry name" value="Tetracycline Repressor, domain 2"/>
    <property type="match status" value="1"/>
</dbReference>
<dbReference type="InterPro" id="IPR050109">
    <property type="entry name" value="HTH-type_TetR-like_transc_reg"/>
</dbReference>
<dbReference type="Proteomes" id="UP000271031">
    <property type="component" value="Unassembled WGS sequence"/>
</dbReference>
<evidence type="ECO:0000256" key="1">
    <source>
        <dbReference type="ARBA" id="ARBA00023125"/>
    </source>
</evidence>
<feature type="DNA-binding region" description="H-T-H motif" evidence="2">
    <location>
        <begin position="30"/>
        <end position="49"/>
    </location>
</feature>
<keyword evidence="5" id="KW-1185">Reference proteome</keyword>
<dbReference type="SUPFAM" id="SSF46689">
    <property type="entry name" value="Homeodomain-like"/>
    <property type="match status" value="1"/>
</dbReference>
<sequence>MVQVLKEELRLSILSAAEEEFIQHGYAQSSVKRIAQKVGVSVGNLYRYFDGKEALFDAVVDPAFHELERLMRNPEPRPQQTEPMFEQIVLALTDLSEAYRRPLLIVIDGSKGTPREEVVHALFEQMAGNVLSHMQAYNAKAGRDVFEEQAAWPVAVAFLQGYFEIIRRHAKREERQAMVRQYVAFWYEGLRAFLYR</sequence>
<name>A0A3M8DI95_9BACL</name>
<reference evidence="4 5" key="1">
    <citation type="submission" date="2018-10" db="EMBL/GenBank/DDBJ databases">
        <title>Phylogenomics of Brevibacillus.</title>
        <authorList>
            <person name="Dunlap C."/>
        </authorList>
    </citation>
    <scope>NUCLEOTIDE SEQUENCE [LARGE SCALE GENOMIC DNA]</scope>
    <source>
        <strain evidence="4 5">JCM 15716</strain>
    </source>
</reference>
<dbReference type="PRINTS" id="PR00455">
    <property type="entry name" value="HTHTETR"/>
</dbReference>
<dbReference type="PANTHER" id="PTHR30055:SF226">
    <property type="entry name" value="HTH-TYPE TRANSCRIPTIONAL REGULATOR PKSA"/>
    <property type="match status" value="1"/>
</dbReference>
<dbReference type="GO" id="GO:0000976">
    <property type="term" value="F:transcription cis-regulatory region binding"/>
    <property type="evidence" value="ECO:0007669"/>
    <property type="project" value="TreeGrafter"/>
</dbReference>
<dbReference type="PANTHER" id="PTHR30055">
    <property type="entry name" value="HTH-TYPE TRANSCRIPTIONAL REGULATOR RUTR"/>
    <property type="match status" value="1"/>
</dbReference>
<gene>
    <name evidence="4" type="ORF">EDM56_15485</name>
</gene>
<dbReference type="PROSITE" id="PS01081">
    <property type="entry name" value="HTH_TETR_1"/>
    <property type="match status" value="1"/>
</dbReference>
<evidence type="ECO:0000313" key="5">
    <source>
        <dbReference type="Proteomes" id="UP000271031"/>
    </source>
</evidence>
<evidence type="ECO:0000313" key="4">
    <source>
        <dbReference type="EMBL" id="RNB87095.1"/>
    </source>
</evidence>
<dbReference type="InterPro" id="IPR001647">
    <property type="entry name" value="HTH_TetR"/>
</dbReference>
<dbReference type="InterPro" id="IPR009057">
    <property type="entry name" value="Homeodomain-like_sf"/>
</dbReference>
<feature type="domain" description="HTH tetR-type" evidence="3">
    <location>
        <begin position="7"/>
        <end position="67"/>
    </location>
</feature>
<keyword evidence="1 2" id="KW-0238">DNA-binding</keyword>
<dbReference type="RefSeq" id="WP_122918794.1">
    <property type="nucleotide sequence ID" value="NZ_RHHQ01000012.1"/>
</dbReference>
<dbReference type="Pfam" id="PF00440">
    <property type="entry name" value="TetR_N"/>
    <property type="match status" value="1"/>
</dbReference>
<dbReference type="EMBL" id="RHHQ01000012">
    <property type="protein sequence ID" value="RNB87095.1"/>
    <property type="molecule type" value="Genomic_DNA"/>
</dbReference>
<dbReference type="GO" id="GO:0003700">
    <property type="term" value="F:DNA-binding transcription factor activity"/>
    <property type="evidence" value="ECO:0007669"/>
    <property type="project" value="TreeGrafter"/>
</dbReference>
<protein>
    <submittedName>
        <fullName evidence="4">TetR/AcrR family transcriptional regulator</fullName>
    </submittedName>
</protein>
<dbReference type="AlphaFoldDB" id="A0A3M8DI95"/>
<dbReference type="OrthoDB" id="494991at2"/>
<evidence type="ECO:0000256" key="2">
    <source>
        <dbReference type="PROSITE-ProRule" id="PRU00335"/>
    </source>
</evidence>
<dbReference type="InterPro" id="IPR023772">
    <property type="entry name" value="DNA-bd_HTH_TetR-type_CS"/>
</dbReference>
<accession>A0A3M8DI95</accession>
<dbReference type="PROSITE" id="PS50977">
    <property type="entry name" value="HTH_TETR_2"/>
    <property type="match status" value="1"/>
</dbReference>